<name>A0A1A8HF81_9TELE</name>
<gene>
    <name evidence="1" type="primary">AP1B1</name>
</gene>
<feature type="non-terminal residue" evidence="1">
    <location>
        <position position="1"/>
    </location>
</feature>
<sequence>LFKMLLLQMGEESEPVTTRRDDLYQSFKPIL</sequence>
<dbReference type="EMBL" id="HAEC01013652">
    <property type="protein sequence ID" value="SBQ81869.1"/>
    <property type="molecule type" value="Transcribed_RNA"/>
</dbReference>
<organism evidence="1">
    <name type="scientific">Nothobranchius korthausae</name>
    <dbReference type="NCBI Taxonomy" id="1143690"/>
    <lineage>
        <taxon>Eukaryota</taxon>
        <taxon>Metazoa</taxon>
        <taxon>Chordata</taxon>
        <taxon>Craniata</taxon>
        <taxon>Vertebrata</taxon>
        <taxon>Euteleostomi</taxon>
        <taxon>Actinopterygii</taxon>
        <taxon>Neopterygii</taxon>
        <taxon>Teleostei</taxon>
        <taxon>Neoteleostei</taxon>
        <taxon>Acanthomorphata</taxon>
        <taxon>Ovalentaria</taxon>
        <taxon>Atherinomorphae</taxon>
        <taxon>Cyprinodontiformes</taxon>
        <taxon>Nothobranchiidae</taxon>
        <taxon>Nothobranchius</taxon>
    </lineage>
</organism>
<accession>A0A1A8HF81</accession>
<reference evidence="1" key="1">
    <citation type="submission" date="2016-05" db="EMBL/GenBank/DDBJ databases">
        <authorList>
            <person name="Lavstsen T."/>
            <person name="Jespersen J.S."/>
        </authorList>
    </citation>
    <scope>NUCLEOTIDE SEQUENCE</scope>
    <source>
        <tissue evidence="1">Brain</tissue>
    </source>
</reference>
<proteinExistence type="predicted"/>
<protein>
    <submittedName>
        <fullName evidence="1">Adaptor-related protein complex 1, beta 1 subunit</fullName>
    </submittedName>
</protein>
<dbReference type="AlphaFoldDB" id="A0A1A8HF81"/>
<evidence type="ECO:0000313" key="1">
    <source>
        <dbReference type="EMBL" id="SBQ81869.1"/>
    </source>
</evidence>
<reference evidence="1" key="2">
    <citation type="submission" date="2016-06" db="EMBL/GenBank/DDBJ databases">
        <title>The genome of a short-lived fish provides insights into sex chromosome evolution and the genetic control of aging.</title>
        <authorList>
            <person name="Reichwald K."/>
            <person name="Felder M."/>
            <person name="Petzold A."/>
            <person name="Koch P."/>
            <person name="Groth M."/>
            <person name="Platzer M."/>
        </authorList>
    </citation>
    <scope>NUCLEOTIDE SEQUENCE</scope>
    <source>
        <tissue evidence="1">Brain</tissue>
    </source>
</reference>